<dbReference type="PANTHER" id="PTHR10336">
    <property type="entry name" value="PHOSPHOINOSITIDE-SPECIFIC PHOSPHOLIPASE C FAMILY PROTEIN"/>
    <property type="match status" value="1"/>
</dbReference>
<dbReference type="GO" id="GO:0016042">
    <property type="term" value="P:lipid catabolic process"/>
    <property type="evidence" value="ECO:0007669"/>
    <property type="project" value="UniProtKB-KW"/>
</dbReference>
<dbReference type="InterPro" id="IPR001192">
    <property type="entry name" value="PI-PLC_fam"/>
</dbReference>
<dbReference type="InterPro" id="IPR015359">
    <property type="entry name" value="PLC_EF-hand-like"/>
</dbReference>
<name>A0A7M5TV11_9CNID</name>
<feature type="domain" description="PI-PLC Y-box" evidence="15">
    <location>
        <begin position="620"/>
        <end position="737"/>
    </location>
</feature>
<dbReference type="SMART" id="SM00239">
    <property type="entry name" value="C2"/>
    <property type="match status" value="1"/>
</dbReference>
<evidence type="ECO:0000256" key="10">
    <source>
        <dbReference type="ARBA" id="ARBA00023262"/>
    </source>
</evidence>
<evidence type="ECO:0000256" key="6">
    <source>
        <dbReference type="ARBA" id="ARBA00022963"/>
    </source>
</evidence>
<comment type="similarity">
    <text evidence="2">Belongs to the aequorin family.</text>
</comment>
<evidence type="ECO:0000256" key="1">
    <source>
        <dbReference type="ARBA" id="ARBA00001913"/>
    </source>
</evidence>
<evidence type="ECO:0000259" key="14">
    <source>
        <dbReference type="PROSITE" id="PS50004"/>
    </source>
</evidence>
<dbReference type="CDD" id="cd00275">
    <property type="entry name" value="C2_PLC_like"/>
    <property type="match status" value="1"/>
</dbReference>
<dbReference type="Pfam" id="PF09279">
    <property type="entry name" value="EF-hand_like"/>
    <property type="match status" value="1"/>
</dbReference>
<dbReference type="Pfam" id="PF13405">
    <property type="entry name" value="EF-hand_6"/>
    <property type="match status" value="1"/>
</dbReference>
<keyword evidence="4 12" id="KW-0378">Hydrolase</keyword>
<evidence type="ECO:0000256" key="9">
    <source>
        <dbReference type="ARBA" id="ARBA00023224"/>
    </source>
</evidence>
<evidence type="ECO:0000256" key="2">
    <source>
        <dbReference type="ARBA" id="ARBA00007828"/>
    </source>
</evidence>
<dbReference type="Gene3D" id="2.30.29.30">
    <property type="entry name" value="Pleckstrin-homology domain (PH domain)/Phosphotyrosine-binding domain (PTB)"/>
    <property type="match status" value="1"/>
</dbReference>
<dbReference type="AlphaFoldDB" id="A0A7M5TV11"/>
<feature type="region of interest" description="Disordered" evidence="13">
    <location>
        <begin position="519"/>
        <end position="576"/>
    </location>
</feature>
<dbReference type="SUPFAM" id="SSF49562">
    <property type="entry name" value="C2 domain (Calcium/lipid-binding domain, CaLB)"/>
    <property type="match status" value="1"/>
</dbReference>
<evidence type="ECO:0000256" key="8">
    <source>
        <dbReference type="ARBA" id="ARBA00023223"/>
    </source>
</evidence>
<dbReference type="GO" id="GO:0035556">
    <property type="term" value="P:intracellular signal transduction"/>
    <property type="evidence" value="ECO:0007669"/>
    <property type="project" value="InterPro"/>
</dbReference>
<sequence length="882" mass="100492">MSCQTDQEKEDIELPTDKRKQDLVDMLWSGSKTVKRNITNGRGRARKKTIILDADNKAFRYEPSSKGATFKIPFSKVTSITHGTSLPKEDIRSNALPTRQFVVEYQLENSKGENVKSRLHFTMETKKAAKDWAEGLQYLQMYMGSVQIENSLRPAWLRNAFDKFDHDNNGALTLTEIKNLLTYCNVKIDESKAEETFKKHSNESFGRLPPMKFSEFFYELVSLRRQSFIFERYLTDNKKTWNTQNIYDFLKNEQKIENPDPLDCGYIMNKYGIKNSEQEDSKAELDLIGFVDYLTSSDNDVIIPEHRDVYQDMTQPLSHYFINSSHNTYLLGGQLQGQSSVEGYVNALKRGCKCVEIDCWDGDNGEPIVYHGHTLTTKILFKDVITAIEQNFDPKGYPLILSLENHCSVAQQQTMARYLKTILGDKLYDARRDNSIEQLPSPEFFRGKILIKGKKLPEHDHVDGVRGLGTNDGEDDYVSEDDDEAGESLSEIGKDVLSEIGIDLDELEQENEMNEETNIKTHVQNKKEENSDTAPCQKEENSDTVTFLSEHGPRTAPFQDINDSQLVPDDRQNSNDDVIATEGLSLSSEKLTSKKQSRKFSFKKSISSKKTKKLKLSHELSDLVNYIQAVHFHGFESASQGQQEPFKMSSIGERKFQAFAKSHGKEFSTYNKKFLTRTYPSGIRVDSSNYNPATAWAVGCQIVALNYQTPGEFMDLNDGFFKVNGASGYILKPEYLRDENINFDPEDENLDKIIQPMQVTFEIISGHFLPNKVSGKDILDPYVVLNVYGIEQDVTTQFTTRTVSNNGFNPVFNATLQFILKAPELACFRLTVYDKDFGKDDLVAQCVYPFKSIRQGFRRIKLDTRVGESVNEACILANIKLV</sequence>
<evidence type="ECO:0000259" key="16">
    <source>
        <dbReference type="PROSITE" id="PS50222"/>
    </source>
</evidence>
<evidence type="ECO:0000313" key="18">
    <source>
        <dbReference type="Proteomes" id="UP000594262"/>
    </source>
</evidence>
<evidence type="ECO:0000256" key="5">
    <source>
        <dbReference type="ARBA" id="ARBA00022837"/>
    </source>
</evidence>
<dbReference type="Proteomes" id="UP000594262">
    <property type="component" value="Unplaced"/>
</dbReference>
<dbReference type="InterPro" id="IPR000909">
    <property type="entry name" value="PLipase_C_PInositol-sp_X_dom"/>
</dbReference>
<protein>
    <recommendedName>
        <fullName evidence="3 12">Phosphoinositide phospholipase C</fullName>
        <ecNumber evidence="3 12">3.1.4.11</ecNumber>
    </recommendedName>
</protein>
<dbReference type="PROSITE" id="PS50008">
    <property type="entry name" value="PIPLC_Y_DOMAIN"/>
    <property type="match status" value="1"/>
</dbReference>
<dbReference type="Pfam" id="PF00168">
    <property type="entry name" value="C2"/>
    <property type="match status" value="1"/>
</dbReference>
<dbReference type="Pfam" id="PF00387">
    <property type="entry name" value="PI-PLC-Y"/>
    <property type="match status" value="1"/>
</dbReference>
<dbReference type="EnsemblMetazoa" id="CLYHEMT002290.1">
    <property type="protein sequence ID" value="CLYHEMP002290.1"/>
    <property type="gene ID" value="CLYHEMG002290"/>
</dbReference>
<dbReference type="Gene3D" id="2.60.40.150">
    <property type="entry name" value="C2 domain"/>
    <property type="match status" value="1"/>
</dbReference>
<comment type="catalytic activity">
    <reaction evidence="11">
        <text>a 1,2-diacyl-sn-glycero-3-phospho-(1D-myo-inositol-4,5-bisphosphate) + H2O = 1D-myo-inositol 1,4,5-trisphosphate + a 1,2-diacyl-sn-glycerol + H(+)</text>
        <dbReference type="Rhea" id="RHEA:33179"/>
        <dbReference type="ChEBI" id="CHEBI:15377"/>
        <dbReference type="ChEBI" id="CHEBI:15378"/>
        <dbReference type="ChEBI" id="CHEBI:17815"/>
        <dbReference type="ChEBI" id="CHEBI:58456"/>
        <dbReference type="ChEBI" id="CHEBI:203600"/>
        <dbReference type="EC" id="3.1.4.11"/>
    </reaction>
    <physiologicalReaction direction="left-to-right" evidence="11">
        <dbReference type="Rhea" id="RHEA:33180"/>
    </physiologicalReaction>
</comment>
<dbReference type="PRINTS" id="PR00390">
    <property type="entry name" value="PHPHLIPASEC"/>
</dbReference>
<dbReference type="PROSITE" id="PS50004">
    <property type="entry name" value="C2"/>
    <property type="match status" value="1"/>
</dbReference>
<keyword evidence="9" id="KW-0807">Transducer</keyword>
<evidence type="ECO:0000256" key="12">
    <source>
        <dbReference type="RuleBase" id="RU361133"/>
    </source>
</evidence>
<dbReference type="Gene3D" id="1.10.238.10">
    <property type="entry name" value="EF-hand"/>
    <property type="match status" value="2"/>
</dbReference>
<evidence type="ECO:0000256" key="3">
    <source>
        <dbReference type="ARBA" id="ARBA00012368"/>
    </source>
</evidence>
<dbReference type="GeneID" id="136803517"/>
<dbReference type="OrthoDB" id="269822at2759"/>
<dbReference type="SMART" id="SM00149">
    <property type="entry name" value="PLCYc"/>
    <property type="match status" value="1"/>
</dbReference>
<dbReference type="InterPro" id="IPR035892">
    <property type="entry name" value="C2_domain_sf"/>
</dbReference>
<dbReference type="EC" id="3.1.4.11" evidence="3 12"/>
<dbReference type="GO" id="GO:0008218">
    <property type="term" value="P:bioluminescence"/>
    <property type="evidence" value="ECO:0007669"/>
    <property type="project" value="UniProtKB-KW"/>
</dbReference>
<reference evidence="17" key="1">
    <citation type="submission" date="2021-01" db="UniProtKB">
        <authorList>
            <consortium name="EnsemblMetazoa"/>
        </authorList>
    </citation>
    <scope>IDENTIFICATION</scope>
</reference>
<evidence type="ECO:0000313" key="17">
    <source>
        <dbReference type="EnsemblMetazoa" id="CLYHEMP002290.1"/>
    </source>
</evidence>
<dbReference type="PROSITE" id="PS50007">
    <property type="entry name" value="PIPLC_X_DOMAIN"/>
    <property type="match status" value="1"/>
</dbReference>
<dbReference type="InterPro" id="IPR017946">
    <property type="entry name" value="PLC-like_Pdiesterase_TIM-brl"/>
</dbReference>
<dbReference type="PROSITE" id="PS50222">
    <property type="entry name" value="EF_HAND_2"/>
    <property type="match status" value="1"/>
</dbReference>
<evidence type="ECO:0000259" key="15">
    <source>
        <dbReference type="PROSITE" id="PS50008"/>
    </source>
</evidence>
<dbReference type="PANTHER" id="PTHR10336:SF209">
    <property type="entry name" value="PHOSPHOINOSITIDE PHOSPHOLIPASE C"/>
    <property type="match status" value="1"/>
</dbReference>
<dbReference type="InterPro" id="IPR002048">
    <property type="entry name" value="EF_hand_dom"/>
</dbReference>
<dbReference type="InterPro" id="IPR011993">
    <property type="entry name" value="PH-like_dom_sf"/>
</dbReference>
<dbReference type="SMART" id="SM00148">
    <property type="entry name" value="PLCXc"/>
    <property type="match status" value="1"/>
</dbReference>
<dbReference type="InterPro" id="IPR000008">
    <property type="entry name" value="C2_dom"/>
</dbReference>
<evidence type="ECO:0000256" key="11">
    <source>
        <dbReference type="ARBA" id="ARBA00023674"/>
    </source>
</evidence>
<evidence type="ECO:0000256" key="7">
    <source>
        <dbReference type="ARBA" id="ARBA00023098"/>
    </source>
</evidence>
<organism evidence="17 18">
    <name type="scientific">Clytia hemisphaerica</name>
    <dbReference type="NCBI Taxonomy" id="252671"/>
    <lineage>
        <taxon>Eukaryota</taxon>
        <taxon>Metazoa</taxon>
        <taxon>Cnidaria</taxon>
        <taxon>Hydrozoa</taxon>
        <taxon>Hydroidolina</taxon>
        <taxon>Leptothecata</taxon>
        <taxon>Obeliida</taxon>
        <taxon>Clytiidae</taxon>
        <taxon>Clytia</taxon>
    </lineage>
</organism>
<dbReference type="SUPFAM" id="SSF47473">
    <property type="entry name" value="EF-hand"/>
    <property type="match status" value="1"/>
</dbReference>
<dbReference type="Pfam" id="PF00388">
    <property type="entry name" value="PI-PLC-X"/>
    <property type="match status" value="1"/>
</dbReference>
<dbReference type="PROSITE" id="PS00018">
    <property type="entry name" value="EF_HAND_1"/>
    <property type="match status" value="1"/>
</dbReference>
<keyword evidence="8" id="KW-0455">Luminescence</keyword>
<feature type="domain" description="EF-hand" evidence="16">
    <location>
        <begin position="152"/>
        <end position="187"/>
    </location>
</feature>
<dbReference type="InterPro" id="IPR001711">
    <property type="entry name" value="PLipase_C_Pinositol-sp_Y"/>
</dbReference>
<keyword evidence="6 12" id="KW-0442">Lipid degradation</keyword>
<feature type="region of interest" description="Disordered" evidence="13">
    <location>
        <begin position="462"/>
        <end position="487"/>
    </location>
</feature>
<dbReference type="CDD" id="cd15898">
    <property type="entry name" value="EFh_PI-PLC"/>
    <property type="match status" value="1"/>
</dbReference>
<keyword evidence="10" id="KW-0599">Photoprotein</keyword>
<dbReference type="RefSeq" id="XP_066916360.1">
    <property type="nucleotide sequence ID" value="XM_067060259.1"/>
</dbReference>
<evidence type="ECO:0000256" key="13">
    <source>
        <dbReference type="SAM" id="MobiDB-lite"/>
    </source>
</evidence>
<dbReference type="GO" id="GO:0005509">
    <property type="term" value="F:calcium ion binding"/>
    <property type="evidence" value="ECO:0007669"/>
    <property type="project" value="InterPro"/>
</dbReference>
<feature type="domain" description="C2" evidence="14">
    <location>
        <begin position="737"/>
        <end position="864"/>
    </location>
</feature>
<dbReference type="GO" id="GO:0004435">
    <property type="term" value="F:phosphatidylinositol-4,5-bisphosphate phospholipase C activity"/>
    <property type="evidence" value="ECO:0007669"/>
    <property type="project" value="UniProtKB-EC"/>
</dbReference>
<dbReference type="Gene3D" id="3.20.20.190">
    <property type="entry name" value="Phosphatidylinositol (PI) phosphodiesterase"/>
    <property type="match status" value="2"/>
</dbReference>
<dbReference type="InterPro" id="IPR018247">
    <property type="entry name" value="EF_Hand_1_Ca_BS"/>
</dbReference>
<keyword evidence="7 12" id="KW-0443">Lipid metabolism</keyword>
<dbReference type="FunFam" id="3.20.20.190:FF:000039">
    <property type="entry name" value="Phosphoinositide phospholipase C"/>
    <property type="match status" value="1"/>
</dbReference>
<accession>A0A7M5TV11</accession>
<proteinExistence type="inferred from homology"/>
<dbReference type="InterPro" id="IPR011992">
    <property type="entry name" value="EF-hand-dom_pair"/>
</dbReference>
<evidence type="ECO:0000256" key="4">
    <source>
        <dbReference type="ARBA" id="ARBA00022801"/>
    </source>
</evidence>
<keyword evidence="5" id="KW-0106">Calcium</keyword>
<dbReference type="SUPFAM" id="SSF51695">
    <property type="entry name" value="PLC-like phosphodiesterases"/>
    <property type="match status" value="1"/>
</dbReference>
<comment type="cofactor">
    <cofactor evidence="1">
        <name>Ca(2+)</name>
        <dbReference type="ChEBI" id="CHEBI:29108"/>
    </cofactor>
</comment>
<keyword evidence="18" id="KW-1185">Reference proteome</keyword>
<feature type="compositionally biased region" description="Acidic residues" evidence="13">
    <location>
        <begin position="472"/>
        <end position="486"/>
    </location>
</feature>